<proteinExistence type="predicted"/>
<evidence type="ECO:0000313" key="2">
    <source>
        <dbReference type="Proteomes" id="UP001060085"/>
    </source>
</evidence>
<sequence length="61" mass="7074">MAHIKLIKENKVDLSMPKMKVEKVEEINALIKALQFTLLSKHMTDIGHQKWEVLVSLCHFS</sequence>
<reference evidence="2" key="1">
    <citation type="journal article" date="2023" name="Nat. Plants">
        <title>Single-cell RNA sequencing provides a high-resolution roadmap for understanding the multicellular compartmentation of specialized metabolism.</title>
        <authorList>
            <person name="Sun S."/>
            <person name="Shen X."/>
            <person name="Li Y."/>
            <person name="Li Y."/>
            <person name="Wang S."/>
            <person name="Li R."/>
            <person name="Zhang H."/>
            <person name="Shen G."/>
            <person name="Guo B."/>
            <person name="Wei J."/>
            <person name="Xu J."/>
            <person name="St-Pierre B."/>
            <person name="Chen S."/>
            <person name="Sun C."/>
        </authorList>
    </citation>
    <scope>NUCLEOTIDE SEQUENCE [LARGE SCALE GENOMIC DNA]</scope>
</reference>
<protein>
    <submittedName>
        <fullName evidence="1">Uncharacterized protein</fullName>
    </submittedName>
</protein>
<dbReference type="EMBL" id="CM044704">
    <property type="protein sequence ID" value="KAI5669084.1"/>
    <property type="molecule type" value="Genomic_DNA"/>
</dbReference>
<comment type="caution">
    <text evidence="1">The sequence shown here is derived from an EMBL/GenBank/DDBJ whole genome shotgun (WGS) entry which is preliminary data.</text>
</comment>
<gene>
    <name evidence="1" type="ORF">M9H77_18937</name>
</gene>
<dbReference type="Proteomes" id="UP001060085">
    <property type="component" value="Linkage Group LG04"/>
</dbReference>
<name>A0ACC0B8Y1_CATRO</name>
<organism evidence="1 2">
    <name type="scientific">Catharanthus roseus</name>
    <name type="common">Madagascar periwinkle</name>
    <name type="synonym">Vinca rosea</name>
    <dbReference type="NCBI Taxonomy" id="4058"/>
    <lineage>
        <taxon>Eukaryota</taxon>
        <taxon>Viridiplantae</taxon>
        <taxon>Streptophyta</taxon>
        <taxon>Embryophyta</taxon>
        <taxon>Tracheophyta</taxon>
        <taxon>Spermatophyta</taxon>
        <taxon>Magnoliopsida</taxon>
        <taxon>eudicotyledons</taxon>
        <taxon>Gunneridae</taxon>
        <taxon>Pentapetalae</taxon>
        <taxon>asterids</taxon>
        <taxon>lamiids</taxon>
        <taxon>Gentianales</taxon>
        <taxon>Apocynaceae</taxon>
        <taxon>Rauvolfioideae</taxon>
        <taxon>Vinceae</taxon>
        <taxon>Catharanthinae</taxon>
        <taxon>Catharanthus</taxon>
    </lineage>
</organism>
<keyword evidence="2" id="KW-1185">Reference proteome</keyword>
<evidence type="ECO:0000313" key="1">
    <source>
        <dbReference type="EMBL" id="KAI5669084.1"/>
    </source>
</evidence>
<accession>A0ACC0B8Y1</accession>